<name>C3Z4F6_BRAFL</name>
<proteinExistence type="predicted"/>
<reference evidence="3" key="1">
    <citation type="journal article" date="2008" name="Nature">
        <title>The amphioxus genome and the evolution of the chordate karyotype.</title>
        <authorList>
            <consortium name="US DOE Joint Genome Institute (JGI-PGF)"/>
            <person name="Putnam N.H."/>
            <person name="Butts T."/>
            <person name="Ferrier D.E.K."/>
            <person name="Furlong R.F."/>
            <person name="Hellsten U."/>
            <person name="Kawashima T."/>
            <person name="Robinson-Rechavi M."/>
            <person name="Shoguchi E."/>
            <person name="Terry A."/>
            <person name="Yu J.-K."/>
            <person name="Benito-Gutierrez E.L."/>
            <person name="Dubchak I."/>
            <person name="Garcia-Fernandez J."/>
            <person name="Gibson-Brown J.J."/>
            <person name="Grigoriev I.V."/>
            <person name="Horton A.C."/>
            <person name="de Jong P.J."/>
            <person name="Jurka J."/>
            <person name="Kapitonov V.V."/>
            <person name="Kohara Y."/>
            <person name="Kuroki Y."/>
            <person name="Lindquist E."/>
            <person name="Lucas S."/>
            <person name="Osoegawa K."/>
            <person name="Pennacchio L.A."/>
            <person name="Salamov A.A."/>
            <person name="Satou Y."/>
            <person name="Sauka-Spengler T."/>
            <person name="Schmutz J."/>
            <person name="Shin-I T."/>
            <person name="Toyoda A."/>
            <person name="Bronner-Fraser M."/>
            <person name="Fujiyama A."/>
            <person name="Holland L.Z."/>
            <person name="Holland P.W.H."/>
            <person name="Satoh N."/>
            <person name="Rokhsar D.S."/>
        </authorList>
    </citation>
    <scope>NUCLEOTIDE SEQUENCE [LARGE SCALE GENOMIC DNA]</scope>
    <source>
        <strain evidence="3">S238N-H82</strain>
        <tissue evidence="3">Testes</tissue>
    </source>
</reference>
<evidence type="ECO:0000256" key="1">
    <source>
        <dbReference type="SAM" id="MobiDB-lite"/>
    </source>
</evidence>
<feature type="compositionally biased region" description="Polar residues" evidence="1">
    <location>
        <begin position="97"/>
        <end position="108"/>
    </location>
</feature>
<organism>
    <name type="scientific">Branchiostoma floridae</name>
    <name type="common">Florida lancelet</name>
    <name type="synonym">Amphioxus</name>
    <dbReference type="NCBI Taxonomy" id="7739"/>
    <lineage>
        <taxon>Eukaryota</taxon>
        <taxon>Metazoa</taxon>
        <taxon>Chordata</taxon>
        <taxon>Cephalochordata</taxon>
        <taxon>Leptocardii</taxon>
        <taxon>Amphioxiformes</taxon>
        <taxon>Branchiostomatidae</taxon>
        <taxon>Branchiostoma</taxon>
    </lineage>
</organism>
<dbReference type="InParanoid" id="C3Z4F6"/>
<accession>C3Z4F6</accession>
<dbReference type="EMBL" id="GG666579">
    <property type="protein sequence ID" value="EEN52545.1"/>
    <property type="molecule type" value="Genomic_DNA"/>
</dbReference>
<evidence type="ECO:0000313" key="3">
    <source>
        <dbReference type="EMBL" id="EEN52545.1"/>
    </source>
</evidence>
<dbReference type="Pfam" id="PF00651">
    <property type="entry name" value="BTB"/>
    <property type="match status" value="1"/>
</dbReference>
<dbReference type="Gene3D" id="3.30.710.10">
    <property type="entry name" value="Potassium Channel Kv1.1, Chain A"/>
    <property type="match status" value="1"/>
</dbReference>
<dbReference type="InterPro" id="IPR011333">
    <property type="entry name" value="SKP1/BTB/POZ_sf"/>
</dbReference>
<dbReference type="InterPro" id="IPR000210">
    <property type="entry name" value="BTB/POZ_dom"/>
</dbReference>
<dbReference type="SUPFAM" id="SSF54695">
    <property type="entry name" value="POZ domain"/>
    <property type="match status" value="1"/>
</dbReference>
<dbReference type="eggNOG" id="ENOG502SS3R">
    <property type="taxonomic scope" value="Eukaryota"/>
</dbReference>
<protein>
    <recommendedName>
        <fullName evidence="2">BTB domain-containing protein</fullName>
    </recommendedName>
</protein>
<feature type="region of interest" description="Disordered" evidence="1">
    <location>
        <begin position="90"/>
        <end position="109"/>
    </location>
</feature>
<dbReference type="PROSITE" id="PS50097">
    <property type="entry name" value="BTB"/>
    <property type="match status" value="1"/>
</dbReference>
<evidence type="ECO:0000259" key="2">
    <source>
        <dbReference type="PROSITE" id="PS50097"/>
    </source>
</evidence>
<dbReference type="AlphaFoldDB" id="C3Z4F6"/>
<dbReference type="CDD" id="cd18186">
    <property type="entry name" value="BTB_POZ_ZBTB_KLHL-like"/>
    <property type="match status" value="1"/>
</dbReference>
<feature type="domain" description="BTB" evidence="2">
    <location>
        <begin position="41"/>
        <end position="72"/>
    </location>
</feature>
<sequence>MAAADQETHTIAVRPRCYQDESYLHGFLGTVGDLQKTGVLQDVVLEVEGQRFPCHRLVLSAASPVGRPFEALDMVTLPEHESEWEGCPALRRYHTPDGSSSPAESQTPARAASVLVVPDTTSLAVGGAEVSSVCALLFNTRFHSRSDFGSRGEAAFRCETKSRGEAAFLWETKQDSRFDLGSRGEAAFLCETKKDSRFDLGSRGEAAFLCETKSRGEAAFLWETKQDSRFDLGSRGEAAFLCETKKDSRFDLGSRGEAAFLCETKSRGEAAFLCETKQDSRFDLRSRGEAAFLCETKQDSRFDLGSRGEAAFLCETKYSSRFGLGVESHAVQGAIPGSTSGRGVSYTPVLNQVQFLRARSDFRSRSEVVFKTGSVLGSTLDRGVNNADLLLPLNDESSK</sequence>
<gene>
    <name evidence="3" type="ORF">BRAFLDRAFT_96425</name>
</gene>